<evidence type="ECO:0000313" key="2">
    <source>
        <dbReference type="Proteomes" id="UP000007812"/>
    </source>
</evidence>
<name>F4G0I4_METCR</name>
<dbReference type="OrthoDB" id="60264at2157"/>
<organism evidence="1 2">
    <name type="scientific">Metallosphaera cuprina (strain Ar-4)</name>
    <dbReference type="NCBI Taxonomy" id="1006006"/>
    <lineage>
        <taxon>Archaea</taxon>
        <taxon>Thermoproteota</taxon>
        <taxon>Thermoprotei</taxon>
        <taxon>Sulfolobales</taxon>
        <taxon>Sulfolobaceae</taxon>
        <taxon>Metallosphaera</taxon>
    </lineage>
</organism>
<proteinExistence type="predicted"/>
<protein>
    <submittedName>
        <fullName evidence="1">H/ACA RNA-protein complex component Gar1</fullName>
    </submittedName>
</protein>
<reference evidence="1 2" key="1">
    <citation type="journal article" date="2011" name="J. Bacteriol.">
        <title>Complete genome sequence of Metallosphaera cuprina, a metal sulfide-oxidizing archaeon from a hot spring.</title>
        <authorList>
            <person name="Liu L.J."/>
            <person name="You X.Y."/>
            <person name="Zheng H."/>
            <person name="Wang S."/>
            <person name="Jiang C.Y."/>
            <person name="Liu S.J."/>
        </authorList>
    </citation>
    <scope>NUCLEOTIDE SEQUENCE [LARGE SCALE GENOMIC DNA]</scope>
    <source>
        <strain evidence="1 2">Ar-4</strain>
    </source>
</reference>
<sequence>MTGNKIVSVGEIRSIVLGNKWLVEGDQNYDYSKRDPTGLIIVDSKRRRVGKVLDVIGNVTKPFLLVEPLGDQKPYDKLFLEVPVKKIRRNRR</sequence>
<accession>F4G0I4</accession>
<dbReference type="HOGENOM" id="CLU_186525_0_0_2"/>
<dbReference type="InterPro" id="IPR009000">
    <property type="entry name" value="Transl_B-barrel_sf"/>
</dbReference>
<keyword evidence="2" id="KW-1185">Reference proteome</keyword>
<dbReference type="KEGG" id="mcn:Mcup_0496"/>
<dbReference type="AlphaFoldDB" id="F4G0I4"/>
<dbReference type="Gene3D" id="2.40.10.230">
    <property type="entry name" value="Probable tRNA pseudouridine synthase domain"/>
    <property type="match status" value="1"/>
</dbReference>
<dbReference type="STRING" id="1006006.Mcup_0496"/>
<evidence type="ECO:0000313" key="1">
    <source>
        <dbReference type="EMBL" id="AEB94603.1"/>
    </source>
</evidence>
<dbReference type="PATRIC" id="fig|1006006.8.peg.496"/>
<dbReference type="EMBL" id="CP002656">
    <property type="protein sequence ID" value="AEB94603.1"/>
    <property type="molecule type" value="Genomic_DNA"/>
</dbReference>
<dbReference type="SUPFAM" id="SSF50447">
    <property type="entry name" value="Translation proteins"/>
    <property type="match status" value="1"/>
</dbReference>
<dbReference type="eggNOG" id="arCOG02466">
    <property type="taxonomic scope" value="Archaea"/>
</dbReference>
<dbReference type="InterPro" id="IPR038664">
    <property type="entry name" value="Gar1/Naf1_Cbf5-bd_sf"/>
</dbReference>
<dbReference type="Proteomes" id="UP000007812">
    <property type="component" value="Chromosome"/>
</dbReference>
<gene>
    <name evidence="1" type="ordered locus">Mcup_0496</name>
</gene>